<protein>
    <submittedName>
        <fullName evidence="1">Uncharacterized protein</fullName>
    </submittedName>
</protein>
<proteinExistence type="predicted"/>
<sequence>MSASASMVAMEVTEQFKRWYPTAINVTEAEKGSRGLDWRRSRFCRCGRQLNRVLCRHHRGSSGGLYDPTDR</sequence>
<organism evidence="1">
    <name type="scientific">Aeromonas hydrophila</name>
    <dbReference type="NCBI Taxonomy" id="644"/>
    <lineage>
        <taxon>Bacteria</taxon>
        <taxon>Pseudomonadati</taxon>
        <taxon>Pseudomonadota</taxon>
        <taxon>Gammaproteobacteria</taxon>
        <taxon>Aeromonadales</taxon>
        <taxon>Aeromonadaceae</taxon>
        <taxon>Aeromonas</taxon>
    </lineage>
</organism>
<name>A0A926IYH2_AERHY</name>
<comment type="caution">
    <text evidence="1">The sequence shown here is derived from an EMBL/GenBank/DDBJ whole genome shotgun (WGS) entry which is preliminary data.</text>
</comment>
<dbReference type="AlphaFoldDB" id="A0A926IYH2"/>
<evidence type="ECO:0000313" key="1">
    <source>
        <dbReference type="EMBL" id="MBC8674392.1"/>
    </source>
</evidence>
<accession>A0A926IYH2</accession>
<dbReference type="EMBL" id="JACLAN010000014">
    <property type="protein sequence ID" value="MBC8674392.1"/>
    <property type="molecule type" value="Genomic_DNA"/>
</dbReference>
<reference evidence="1" key="1">
    <citation type="submission" date="2020-07" db="EMBL/GenBank/DDBJ databases">
        <title>Carbapenem Resistant Aeromonas hydrophila Carrying blacphA7 Isolated from Two Solid Organ Transplant Patients.</title>
        <authorList>
            <person name="Hilt E."/>
            <person name="Fitzwater S.P."/>
            <person name="Ward K."/>
            <person name="De St Maurice A."/>
            <person name="Chandrasekaran S."/>
            <person name="Garner O.B."/>
            <person name="Yang S."/>
        </authorList>
    </citation>
    <scope>NUCLEOTIDE SEQUENCE</scope>
    <source>
        <strain evidence="1">B-1</strain>
    </source>
</reference>
<gene>
    <name evidence="1" type="ORF">H2136_20860</name>
</gene>